<evidence type="ECO:0000313" key="2">
    <source>
        <dbReference type="EMBL" id="KAF9125281.1"/>
    </source>
</evidence>
<evidence type="ECO:0000313" key="3">
    <source>
        <dbReference type="Proteomes" id="UP000748756"/>
    </source>
</evidence>
<gene>
    <name evidence="2" type="ORF">BG015_004919</name>
</gene>
<sequence length="105" mass="12006">MCANFLRFESAGSDFKMSFKVTHLIVLAFAMLLVAMGMHQVEAQKLPIWCVCDNVDYTRVLCQPALARGNFDGGSCGMDKQESYNRFSYWCKNAKDSKHQLHCWN</sequence>
<dbReference type="EMBL" id="JAAAUQ010002287">
    <property type="protein sequence ID" value="KAF9125281.1"/>
    <property type="molecule type" value="Genomic_DNA"/>
</dbReference>
<comment type="caution">
    <text evidence="2">The sequence shown here is derived from an EMBL/GenBank/DDBJ whole genome shotgun (WGS) entry which is preliminary data.</text>
</comment>
<dbReference type="Proteomes" id="UP000748756">
    <property type="component" value="Unassembled WGS sequence"/>
</dbReference>
<keyword evidence="3" id="KW-1185">Reference proteome</keyword>
<organism evidence="2 3">
    <name type="scientific">Linnemannia schmuckeri</name>
    <dbReference type="NCBI Taxonomy" id="64567"/>
    <lineage>
        <taxon>Eukaryota</taxon>
        <taxon>Fungi</taxon>
        <taxon>Fungi incertae sedis</taxon>
        <taxon>Mucoromycota</taxon>
        <taxon>Mortierellomycotina</taxon>
        <taxon>Mortierellomycetes</taxon>
        <taxon>Mortierellales</taxon>
        <taxon>Mortierellaceae</taxon>
        <taxon>Linnemannia</taxon>
    </lineage>
</organism>
<dbReference type="OrthoDB" id="2432361at2759"/>
<accession>A0A9P5UXY7</accession>
<feature type="chain" id="PRO_5040230164" evidence="1">
    <location>
        <begin position="44"/>
        <end position="105"/>
    </location>
</feature>
<dbReference type="AlphaFoldDB" id="A0A9P5UXY7"/>
<protein>
    <submittedName>
        <fullName evidence="2">Uncharacterized protein</fullName>
    </submittedName>
</protein>
<reference evidence="2" key="1">
    <citation type="journal article" date="2020" name="Fungal Divers.">
        <title>Resolving the Mortierellaceae phylogeny through synthesis of multi-gene phylogenetics and phylogenomics.</title>
        <authorList>
            <person name="Vandepol N."/>
            <person name="Liber J."/>
            <person name="Desiro A."/>
            <person name="Na H."/>
            <person name="Kennedy M."/>
            <person name="Barry K."/>
            <person name="Grigoriev I.V."/>
            <person name="Miller A.N."/>
            <person name="O'Donnell K."/>
            <person name="Stajich J.E."/>
            <person name="Bonito G."/>
        </authorList>
    </citation>
    <scope>NUCLEOTIDE SEQUENCE</scope>
    <source>
        <strain evidence="2">NRRL 6426</strain>
    </source>
</reference>
<proteinExistence type="predicted"/>
<feature type="signal peptide" evidence="1">
    <location>
        <begin position="1"/>
        <end position="43"/>
    </location>
</feature>
<evidence type="ECO:0000256" key="1">
    <source>
        <dbReference type="SAM" id="SignalP"/>
    </source>
</evidence>
<keyword evidence="1" id="KW-0732">Signal</keyword>
<name>A0A9P5UXY7_9FUNG</name>